<dbReference type="PANTHER" id="PTHR33824:SF7">
    <property type="entry name" value="POLYKETIDE CYCLASE_DEHYDRASE AND LIPID TRANSPORT SUPERFAMILY PROTEIN"/>
    <property type="match status" value="1"/>
</dbReference>
<accession>A0A8J3N1Y0</accession>
<protein>
    <recommendedName>
        <fullName evidence="2">Coenzyme Q-binding protein COQ10 START domain-containing protein</fullName>
    </recommendedName>
</protein>
<dbReference type="InterPro" id="IPR005031">
    <property type="entry name" value="COQ10_START"/>
</dbReference>
<comment type="caution">
    <text evidence="3">The sequence shown here is derived from an EMBL/GenBank/DDBJ whole genome shotgun (WGS) entry which is preliminary data.</text>
</comment>
<dbReference type="AlphaFoldDB" id="A0A8J3N1Y0"/>
<evidence type="ECO:0000313" key="4">
    <source>
        <dbReference type="Proteomes" id="UP000597444"/>
    </source>
</evidence>
<dbReference type="Gene3D" id="3.30.530.20">
    <property type="match status" value="1"/>
</dbReference>
<feature type="compositionally biased region" description="Basic and acidic residues" evidence="1">
    <location>
        <begin position="274"/>
        <end position="290"/>
    </location>
</feature>
<sequence length="336" mass="38705">MAEHYASVIVSAPASQVYALFTHFNDFPKFMRFVKEVTYHDDRRSHWVVQVLGRNYEWNAVNEDWIPDQQVGWRSIAGLKNTGKVKFRALGSSRTMVDVYISYSPPSGVLGVLGENLGVNSYFETMLQQELNNFARMVEEAPPGALDPMSSHYLFHDNSAVYTQTVTKRQQEAMEHDPMMSAEALAERETKIQSEREQKRKAEQERESELQRKSEIERKATEELHQQLAQEAERRRQEEEQIRQALLARSQKRTVPDPAYNTLGGRGAAMDRTSLGERDALRPRYPDYHQDPMTSRYPREKKTVKLDLDEKYESPWFLSIRGASPTTPPEPPPASP</sequence>
<organism evidence="3 4">
    <name type="scientific">Reticulibacter mediterranei</name>
    <dbReference type="NCBI Taxonomy" id="2778369"/>
    <lineage>
        <taxon>Bacteria</taxon>
        <taxon>Bacillati</taxon>
        <taxon>Chloroflexota</taxon>
        <taxon>Ktedonobacteria</taxon>
        <taxon>Ktedonobacterales</taxon>
        <taxon>Reticulibacteraceae</taxon>
        <taxon>Reticulibacter</taxon>
    </lineage>
</organism>
<feature type="compositionally biased region" description="Basic and acidic residues" evidence="1">
    <location>
        <begin position="185"/>
        <end position="242"/>
    </location>
</feature>
<dbReference type="Proteomes" id="UP000597444">
    <property type="component" value="Unassembled WGS sequence"/>
</dbReference>
<dbReference type="Pfam" id="PF03364">
    <property type="entry name" value="Polyketide_cyc"/>
    <property type="match status" value="1"/>
</dbReference>
<name>A0A8J3N1Y0_9CHLR</name>
<dbReference type="SUPFAM" id="SSF55961">
    <property type="entry name" value="Bet v1-like"/>
    <property type="match status" value="1"/>
</dbReference>
<dbReference type="PANTHER" id="PTHR33824">
    <property type="entry name" value="POLYKETIDE CYCLASE/DEHYDRASE AND LIPID TRANSPORT SUPERFAMILY PROTEIN"/>
    <property type="match status" value="1"/>
</dbReference>
<feature type="domain" description="Coenzyme Q-binding protein COQ10 START" evidence="2">
    <location>
        <begin position="10"/>
        <end position="116"/>
    </location>
</feature>
<evidence type="ECO:0000256" key="1">
    <source>
        <dbReference type="SAM" id="MobiDB-lite"/>
    </source>
</evidence>
<gene>
    <name evidence="3" type="ORF">KSF_047800</name>
</gene>
<evidence type="ECO:0000259" key="2">
    <source>
        <dbReference type="Pfam" id="PF03364"/>
    </source>
</evidence>
<dbReference type="InterPro" id="IPR023393">
    <property type="entry name" value="START-like_dom_sf"/>
</dbReference>
<dbReference type="InterPro" id="IPR047137">
    <property type="entry name" value="ORF3"/>
</dbReference>
<keyword evidence="4" id="KW-1185">Reference proteome</keyword>
<dbReference type="EMBL" id="BNJK01000001">
    <property type="protein sequence ID" value="GHO94732.1"/>
    <property type="molecule type" value="Genomic_DNA"/>
</dbReference>
<proteinExistence type="predicted"/>
<dbReference type="CDD" id="cd07817">
    <property type="entry name" value="SRPBCC_8"/>
    <property type="match status" value="1"/>
</dbReference>
<evidence type="ECO:0000313" key="3">
    <source>
        <dbReference type="EMBL" id="GHO94732.1"/>
    </source>
</evidence>
<reference evidence="3" key="1">
    <citation type="submission" date="2020-10" db="EMBL/GenBank/DDBJ databases">
        <title>Taxonomic study of unclassified bacteria belonging to the class Ktedonobacteria.</title>
        <authorList>
            <person name="Yabe S."/>
            <person name="Wang C.M."/>
            <person name="Zheng Y."/>
            <person name="Sakai Y."/>
            <person name="Cavaletti L."/>
            <person name="Monciardini P."/>
            <person name="Donadio S."/>
        </authorList>
    </citation>
    <scope>NUCLEOTIDE SEQUENCE</scope>
    <source>
        <strain evidence="3">ID150040</strain>
    </source>
</reference>
<feature type="region of interest" description="Disordered" evidence="1">
    <location>
        <begin position="183"/>
        <end position="305"/>
    </location>
</feature>
<dbReference type="RefSeq" id="WP_220205447.1">
    <property type="nucleotide sequence ID" value="NZ_BNJK01000001.1"/>
</dbReference>